<feature type="domain" description="SGNH hydrolase-type esterase" evidence="1">
    <location>
        <begin position="57"/>
        <end position="232"/>
    </location>
</feature>
<protein>
    <recommendedName>
        <fullName evidence="1">SGNH hydrolase-type esterase domain-containing protein</fullName>
    </recommendedName>
</protein>
<dbReference type="Pfam" id="PF13472">
    <property type="entry name" value="Lipase_GDSL_2"/>
    <property type="match status" value="1"/>
</dbReference>
<gene>
    <name evidence="3" type="ORF">CQY20_00935</name>
    <name evidence="2" type="ORF">MAGR_58530</name>
</gene>
<evidence type="ECO:0000313" key="5">
    <source>
        <dbReference type="Proteomes" id="UP000465302"/>
    </source>
</evidence>
<dbReference type="Gene3D" id="3.40.50.1110">
    <property type="entry name" value="SGNH hydrolase"/>
    <property type="match status" value="1"/>
</dbReference>
<dbReference type="Proteomes" id="UP000465302">
    <property type="component" value="Unassembled WGS sequence"/>
</dbReference>
<sequence length="251" mass="26761">MNRTRLFDIAAIALAIAIAIGAATLSRSAGALVSAETAPAATVQRQANTATRSLALFIGDSYTAGKHSAEMSYGCRAAVQLGWLCALSARGGTGYISGGPANRWSDPGIGESHSFKERVSHLATQYSPNVVVLDGGRNDVFAPREDVYKTMVSTFSQVRRAWPDARIVFMRPRFMADPRDNLGFDDAFITRLKSDPAAHGVTFVDPISTFIGTDTSVLLGADGVHLNREGEDLMTKAVVDALGSLHMGTRL</sequence>
<proteinExistence type="predicted"/>
<keyword evidence="4" id="KW-1185">Reference proteome</keyword>
<dbReference type="AlphaFoldDB" id="A0A2A7NGD2"/>
<dbReference type="EMBL" id="PDCP01000001">
    <property type="protein sequence ID" value="PEG43182.1"/>
    <property type="molecule type" value="Genomic_DNA"/>
</dbReference>
<organism evidence="3 4">
    <name type="scientific">Mycolicibacterium agri</name>
    <name type="common">Mycobacterium agri</name>
    <dbReference type="NCBI Taxonomy" id="36811"/>
    <lineage>
        <taxon>Bacteria</taxon>
        <taxon>Bacillati</taxon>
        <taxon>Actinomycetota</taxon>
        <taxon>Actinomycetes</taxon>
        <taxon>Mycobacteriales</taxon>
        <taxon>Mycobacteriaceae</taxon>
        <taxon>Mycolicibacterium</taxon>
    </lineage>
</organism>
<evidence type="ECO:0000313" key="2">
    <source>
        <dbReference type="EMBL" id="GFG54412.1"/>
    </source>
</evidence>
<reference evidence="3 4" key="1">
    <citation type="submission" date="2017-10" db="EMBL/GenBank/DDBJ databases">
        <title>The new phylogeny of genus Mycobacterium.</title>
        <authorList>
            <person name="Tortoli E."/>
            <person name="Trovato A."/>
            <person name="Cirillo D.M."/>
        </authorList>
    </citation>
    <scope>NUCLEOTIDE SEQUENCE [LARGE SCALE GENOMIC DNA]</scope>
    <source>
        <strain evidence="3 4">CCUG37673</strain>
    </source>
</reference>
<reference evidence="2 5" key="2">
    <citation type="journal article" date="2019" name="Emerg. Microbes Infect.">
        <title>Comprehensive subspecies identification of 175 nontuberculous mycobacteria species based on 7547 genomic profiles.</title>
        <authorList>
            <person name="Matsumoto Y."/>
            <person name="Kinjo T."/>
            <person name="Motooka D."/>
            <person name="Nabeya D."/>
            <person name="Jung N."/>
            <person name="Uechi K."/>
            <person name="Horii T."/>
            <person name="Iida T."/>
            <person name="Fujita J."/>
            <person name="Nakamura S."/>
        </authorList>
    </citation>
    <scope>NUCLEOTIDE SEQUENCE [LARGE SCALE GENOMIC DNA]</scope>
    <source>
        <strain evidence="2 5">JCM 6377</strain>
    </source>
</reference>
<dbReference type="OrthoDB" id="8215557at2"/>
<evidence type="ECO:0000313" key="4">
    <source>
        <dbReference type="Proteomes" id="UP000220914"/>
    </source>
</evidence>
<evidence type="ECO:0000259" key="1">
    <source>
        <dbReference type="Pfam" id="PF13472"/>
    </source>
</evidence>
<evidence type="ECO:0000313" key="3">
    <source>
        <dbReference type="EMBL" id="PEG43182.1"/>
    </source>
</evidence>
<dbReference type="InterPro" id="IPR013830">
    <property type="entry name" value="SGNH_hydro"/>
</dbReference>
<dbReference type="SUPFAM" id="SSF52266">
    <property type="entry name" value="SGNH hydrolase"/>
    <property type="match status" value="1"/>
</dbReference>
<comment type="caution">
    <text evidence="3">The sequence shown here is derived from an EMBL/GenBank/DDBJ whole genome shotgun (WGS) entry which is preliminary data.</text>
</comment>
<dbReference type="InterPro" id="IPR036514">
    <property type="entry name" value="SGNH_hydro_sf"/>
</dbReference>
<accession>A0A2A7NGD2</accession>
<reference evidence="2" key="3">
    <citation type="submission" date="2020-02" db="EMBL/GenBank/DDBJ databases">
        <authorList>
            <person name="Matsumoto Y."/>
            <person name="Motooka D."/>
            <person name="Nakamura S."/>
        </authorList>
    </citation>
    <scope>NUCLEOTIDE SEQUENCE</scope>
    <source>
        <strain evidence="2">JCM 6377</strain>
    </source>
</reference>
<name>A0A2A7NGD2_MYCAG</name>
<dbReference type="Proteomes" id="UP000220914">
    <property type="component" value="Unassembled WGS sequence"/>
</dbReference>
<dbReference type="EMBL" id="BLKS01000001">
    <property type="protein sequence ID" value="GFG54412.1"/>
    <property type="molecule type" value="Genomic_DNA"/>
</dbReference>
<dbReference type="CDD" id="cd00229">
    <property type="entry name" value="SGNH_hydrolase"/>
    <property type="match status" value="1"/>
</dbReference>